<name>A0A2W1NH00_9FLAO</name>
<evidence type="ECO:0008006" key="3">
    <source>
        <dbReference type="Google" id="ProtNLM"/>
    </source>
</evidence>
<accession>A0A2W1NH00</accession>
<proteinExistence type="predicted"/>
<reference evidence="1 2" key="1">
    <citation type="submission" date="2018-06" db="EMBL/GenBank/DDBJ databases">
        <title>The draft genome sequence of Crocinitomix sp. SM1701.</title>
        <authorList>
            <person name="Zhang X."/>
        </authorList>
    </citation>
    <scope>NUCLEOTIDE SEQUENCE [LARGE SCALE GENOMIC DNA]</scope>
    <source>
        <strain evidence="1 2">SM1701</strain>
    </source>
</reference>
<dbReference type="AlphaFoldDB" id="A0A2W1NH00"/>
<keyword evidence="2" id="KW-1185">Reference proteome</keyword>
<evidence type="ECO:0000313" key="1">
    <source>
        <dbReference type="EMBL" id="PZE17276.1"/>
    </source>
</evidence>
<dbReference type="EMBL" id="QKSB01000004">
    <property type="protein sequence ID" value="PZE17276.1"/>
    <property type="molecule type" value="Genomic_DNA"/>
</dbReference>
<sequence>MNNEIIVKDAPVNATLMWYNMSGKLVDKRLISDTKVVIQLPKSKQIYIAKLISAAGEILEIKKL</sequence>
<dbReference type="Proteomes" id="UP000249248">
    <property type="component" value="Unassembled WGS sequence"/>
</dbReference>
<protein>
    <recommendedName>
        <fullName evidence="3">Secretion system C-terminal sorting domain-containing protein</fullName>
    </recommendedName>
</protein>
<organism evidence="1 2">
    <name type="scientific">Putridiphycobacter roseus</name>
    <dbReference type="NCBI Taxonomy" id="2219161"/>
    <lineage>
        <taxon>Bacteria</taxon>
        <taxon>Pseudomonadati</taxon>
        <taxon>Bacteroidota</taxon>
        <taxon>Flavobacteriia</taxon>
        <taxon>Flavobacteriales</taxon>
        <taxon>Crocinitomicaceae</taxon>
        <taxon>Putridiphycobacter</taxon>
    </lineage>
</organism>
<evidence type="ECO:0000313" key="2">
    <source>
        <dbReference type="Proteomes" id="UP000249248"/>
    </source>
</evidence>
<gene>
    <name evidence="1" type="ORF">DNU06_08360</name>
</gene>
<comment type="caution">
    <text evidence="1">The sequence shown here is derived from an EMBL/GenBank/DDBJ whole genome shotgun (WGS) entry which is preliminary data.</text>
</comment>